<dbReference type="Proteomes" id="UP000612352">
    <property type="component" value="Unassembled WGS sequence"/>
</dbReference>
<sequence>MSSTLTPPPPAPPGASGPSGPSGPSAASPSPQDGAADDAARPLAEAEPRRPQDFGLDVRLLRRIRLIAFAILGIPLLILALLAVRFVSMPLTQAWHDGAYGDGSYARASERLWPVQNANWFEPYLPHLTKGTDLLQQDKNAEAETELRVALKDWQEGKDLNQPPHAQCKILNNLAISIERQANEIDDAGDRADRLYEAEQLLAPCAGGGGGGDGEGQGGGGQGEDQQGEGEGSGNEDKGTTGDNGKRIEEERRSSDKEAGNDPDARDKGQEGDDQGQGEDQGDQDGKGSAPKDPGDPKKEDPKGDGPDEEAPTQGDAEDQKKAEDLEKRNGDANSGDGEDSDDGASSDPSQPW</sequence>
<feature type="region of interest" description="Disordered" evidence="1">
    <location>
        <begin position="204"/>
        <end position="353"/>
    </location>
</feature>
<feature type="compositionally biased region" description="Low complexity" evidence="1">
    <location>
        <begin position="16"/>
        <end position="34"/>
    </location>
</feature>
<keyword evidence="2" id="KW-0472">Membrane</keyword>
<evidence type="ECO:0000313" key="3">
    <source>
        <dbReference type="EMBL" id="MBK0330341.1"/>
    </source>
</evidence>
<feature type="compositionally biased region" description="Basic and acidic residues" evidence="1">
    <location>
        <begin position="235"/>
        <end position="271"/>
    </location>
</feature>
<feature type="transmembrane region" description="Helical" evidence="2">
    <location>
        <begin position="66"/>
        <end position="87"/>
    </location>
</feature>
<keyword evidence="2" id="KW-1133">Transmembrane helix</keyword>
<feature type="compositionally biased region" description="Gly residues" evidence="1">
    <location>
        <begin position="206"/>
        <end position="233"/>
    </location>
</feature>
<protein>
    <recommendedName>
        <fullName evidence="5">MNN4 protein</fullName>
    </recommendedName>
</protein>
<feature type="region of interest" description="Disordered" evidence="1">
    <location>
        <begin position="1"/>
        <end position="48"/>
    </location>
</feature>
<evidence type="ECO:0000256" key="2">
    <source>
        <dbReference type="SAM" id="Phobius"/>
    </source>
</evidence>
<reference evidence="3 4" key="1">
    <citation type="submission" date="2020-12" db="EMBL/GenBank/DDBJ databases">
        <title>Brachybacterium sp. MASK1Z-5, whole genome shotgun sequence.</title>
        <authorList>
            <person name="Tuo L."/>
        </authorList>
    </citation>
    <scope>NUCLEOTIDE SEQUENCE [LARGE SCALE GENOMIC DNA]</scope>
    <source>
        <strain evidence="3 4">MASK1Z-5</strain>
    </source>
</reference>
<name>A0ABS1B6T4_9MICO</name>
<evidence type="ECO:0000313" key="4">
    <source>
        <dbReference type="Proteomes" id="UP000612352"/>
    </source>
</evidence>
<dbReference type="RefSeq" id="WP_200500964.1">
    <property type="nucleotide sequence ID" value="NZ_JAEDAJ010000001.1"/>
</dbReference>
<feature type="compositionally biased region" description="Pro residues" evidence="1">
    <location>
        <begin position="1"/>
        <end position="15"/>
    </location>
</feature>
<feature type="compositionally biased region" description="Basic and acidic residues" evidence="1">
    <location>
        <begin position="318"/>
        <end position="331"/>
    </location>
</feature>
<organism evidence="3 4">
    <name type="scientific">Brachybacterium halotolerans</name>
    <dbReference type="NCBI Taxonomy" id="2795215"/>
    <lineage>
        <taxon>Bacteria</taxon>
        <taxon>Bacillati</taxon>
        <taxon>Actinomycetota</taxon>
        <taxon>Actinomycetes</taxon>
        <taxon>Micrococcales</taxon>
        <taxon>Dermabacteraceae</taxon>
        <taxon>Brachybacterium</taxon>
    </lineage>
</organism>
<feature type="compositionally biased region" description="Acidic residues" evidence="1">
    <location>
        <begin position="272"/>
        <end position="283"/>
    </location>
</feature>
<keyword evidence="4" id="KW-1185">Reference proteome</keyword>
<keyword evidence="2" id="KW-0812">Transmembrane</keyword>
<feature type="compositionally biased region" description="Basic and acidic residues" evidence="1">
    <location>
        <begin position="293"/>
        <end position="306"/>
    </location>
</feature>
<evidence type="ECO:0008006" key="5">
    <source>
        <dbReference type="Google" id="ProtNLM"/>
    </source>
</evidence>
<gene>
    <name evidence="3" type="ORF">I8D64_02855</name>
</gene>
<comment type="caution">
    <text evidence="3">The sequence shown here is derived from an EMBL/GenBank/DDBJ whole genome shotgun (WGS) entry which is preliminary data.</text>
</comment>
<dbReference type="EMBL" id="JAEDAJ010000001">
    <property type="protein sequence ID" value="MBK0330341.1"/>
    <property type="molecule type" value="Genomic_DNA"/>
</dbReference>
<feature type="compositionally biased region" description="Basic and acidic residues" evidence="1">
    <location>
        <begin position="38"/>
        <end position="48"/>
    </location>
</feature>
<proteinExistence type="predicted"/>
<evidence type="ECO:0000256" key="1">
    <source>
        <dbReference type="SAM" id="MobiDB-lite"/>
    </source>
</evidence>
<accession>A0ABS1B6T4</accession>